<dbReference type="AlphaFoldDB" id="A0AAE0EEA4"/>
<protein>
    <submittedName>
        <fullName evidence="1">Uncharacterized protein</fullName>
    </submittedName>
</protein>
<dbReference type="Proteomes" id="UP001281410">
    <property type="component" value="Unassembled WGS sequence"/>
</dbReference>
<gene>
    <name evidence="1" type="ORF">Dsin_005080</name>
</gene>
<name>A0AAE0EEA4_9ROSI</name>
<sequence>MMSLSDALASVGHSLYEDDKVSNITNGLGDAYESVIVSITSRVEPYTISEVTVLLLAHEKRIESYTINPDGSTPYANLAFNNGHKK</sequence>
<dbReference type="PANTHER" id="PTHR47481:SF31">
    <property type="entry name" value="OS01G0873500 PROTEIN"/>
    <property type="match status" value="1"/>
</dbReference>
<evidence type="ECO:0000313" key="2">
    <source>
        <dbReference type="Proteomes" id="UP001281410"/>
    </source>
</evidence>
<reference evidence="1" key="1">
    <citation type="journal article" date="2023" name="Plant J.">
        <title>Genome sequences and population genomics provide insights into the demographic history, inbreeding, and mutation load of two 'living fossil' tree species of Dipteronia.</title>
        <authorList>
            <person name="Feng Y."/>
            <person name="Comes H.P."/>
            <person name="Chen J."/>
            <person name="Zhu S."/>
            <person name="Lu R."/>
            <person name="Zhang X."/>
            <person name="Li P."/>
            <person name="Qiu J."/>
            <person name="Olsen K.M."/>
            <person name="Qiu Y."/>
        </authorList>
    </citation>
    <scope>NUCLEOTIDE SEQUENCE</scope>
    <source>
        <strain evidence="1">NBL</strain>
    </source>
</reference>
<proteinExistence type="predicted"/>
<dbReference type="EMBL" id="JANJYJ010000002">
    <property type="protein sequence ID" value="KAK3225218.1"/>
    <property type="molecule type" value="Genomic_DNA"/>
</dbReference>
<comment type="caution">
    <text evidence="1">The sequence shown here is derived from an EMBL/GenBank/DDBJ whole genome shotgun (WGS) entry which is preliminary data.</text>
</comment>
<accession>A0AAE0EEA4</accession>
<keyword evidence="2" id="KW-1185">Reference proteome</keyword>
<dbReference type="PANTHER" id="PTHR47481">
    <property type="match status" value="1"/>
</dbReference>
<organism evidence="1 2">
    <name type="scientific">Dipteronia sinensis</name>
    <dbReference type="NCBI Taxonomy" id="43782"/>
    <lineage>
        <taxon>Eukaryota</taxon>
        <taxon>Viridiplantae</taxon>
        <taxon>Streptophyta</taxon>
        <taxon>Embryophyta</taxon>
        <taxon>Tracheophyta</taxon>
        <taxon>Spermatophyta</taxon>
        <taxon>Magnoliopsida</taxon>
        <taxon>eudicotyledons</taxon>
        <taxon>Gunneridae</taxon>
        <taxon>Pentapetalae</taxon>
        <taxon>rosids</taxon>
        <taxon>malvids</taxon>
        <taxon>Sapindales</taxon>
        <taxon>Sapindaceae</taxon>
        <taxon>Hippocastanoideae</taxon>
        <taxon>Acereae</taxon>
        <taxon>Dipteronia</taxon>
    </lineage>
</organism>
<evidence type="ECO:0000313" key="1">
    <source>
        <dbReference type="EMBL" id="KAK3225218.1"/>
    </source>
</evidence>